<evidence type="ECO:0000259" key="4">
    <source>
        <dbReference type="PROSITE" id="PS50949"/>
    </source>
</evidence>
<dbReference type="SMART" id="SM00895">
    <property type="entry name" value="FCD"/>
    <property type="match status" value="1"/>
</dbReference>
<accession>A0ABX2BV41</accession>
<dbReference type="SUPFAM" id="SSF48008">
    <property type="entry name" value="GntR ligand-binding domain-like"/>
    <property type="match status" value="1"/>
</dbReference>
<keyword evidence="2" id="KW-0238">DNA-binding</keyword>
<evidence type="ECO:0000256" key="3">
    <source>
        <dbReference type="ARBA" id="ARBA00023163"/>
    </source>
</evidence>
<dbReference type="InterPro" id="IPR036388">
    <property type="entry name" value="WH-like_DNA-bd_sf"/>
</dbReference>
<name>A0ABX2BV41_9BURK</name>
<dbReference type="PANTHER" id="PTHR43537:SF49">
    <property type="entry name" value="TRANSCRIPTIONAL REGULATORY PROTEIN"/>
    <property type="match status" value="1"/>
</dbReference>
<dbReference type="PROSITE" id="PS50949">
    <property type="entry name" value="HTH_GNTR"/>
    <property type="match status" value="1"/>
</dbReference>
<dbReference type="InterPro" id="IPR036390">
    <property type="entry name" value="WH_DNA-bd_sf"/>
</dbReference>
<comment type="caution">
    <text evidence="5">The sequence shown here is derived from an EMBL/GenBank/DDBJ whole genome shotgun (WGS) entry which is preliminary data.</text>
</comment>
<dbReference type="InterPro" id="IPR000524">
    <property type="entry name" value="Tscrpt_reg_HTH_GntR"/>
</dbReference>
<evidence type="ECO:0000256" key="2">
    <source>
        <dbReference type="ARBA" id="ARBA00023125"/>
    </source>
</evidence>
<dbReference type="Pfam" id="PF07729">
    <property type="entry name" value="FCD"/>
    <property type="match status" value="1"/>
</dbReference>
<sequence>MTERTERIVDAPVTVGDQLLNRMAQDIFSGVLPPGIKIVEVDLAARYEVSRATLRETIARLEERRLVLRTPHAGVRVAQLSRKEVVEMFVVREALEGMACRLAALNATDVQIEALRQHAEFEEAGMRAYSELADKTRAVELANEVNPAYGKKDFHVMIANFSGVALLETLIQSDINRLTRLYRFRDLEGRGHRALIEHNRIVEAIAERDADMAELAGRRHIAGLRKEFERLTETDSDWLKLCA</sequence>
<gene>
    <name evidence="5" type="ORF">GNZ12_21890</name>
</gene>
<dbReference type="InterPro" id="IPR011711">
    <property type="entry name" value="GntR_C"/>
</dbReference>
<proteinExistence type="predicted"/>
<dbReference type="Gene3D" id="1.20.120.530">
    <property type="entry name" value="GntR ligand-binding domain-like"/>
    <property type="match status" value="1"/>
</dbReference>
<dbReference type="Gene3D" id="1.10.10.10">
    <property type="entry name" value="Winged helix-like DNA-binding domain superfamily/Winged helix DNA-binding domain"/>
    <property type="match status" value="1"/>
</dbReference>
<dbReference type="InterPro" id="IPR008920">
    <property type="entry name" value="TF_FadR/GntR_C"/>
</dbReference>
<keyword evidence="1" id="KW-0805">Transcription regulation</keyword>
<evidence type="ECO:0000256" key="1">
    <source>
        <dbReference type="ARBA" id="ARBA00023015"/>
    </source>
</evidence>
<evidence type="ECO:0000313" key="6">
    <source>
        <dbReference type="Proteomes" id="UP000652198"/>
    </source>
</evidence>
<dbReference type="SUPFAM" id="SSF46785">
    <property type="entry name" value="Winged helix' DNA-binding domain"/>
    <property type="match status" value="1"/>
</dbReference>
<keyword evidence="6" id="KW-1185">Reference proteome</keyword>
<dbReference type="SMART" id="SM00345">
    <property type="entry name" value="HTH_GNTR"/>
    <property type="match status" value="1"/>
</dbReference>
<keyword evidence="3" id="KW-0804">Transcription</keyword>
<dbReference type="RefSeq" id="WP_172313573.1">
    <property type="nucleotide sequence ID" value="NZ_WOEY01000087.1"/>
</dbReference>
<reference evidence="5 6" key="1">
    <citation type="submission" date="2019-11" db="EMBL/GenBank/DDBJ databases">
        <title>Metabolism of dissolved organic matter in forest soils.</title>
        <authorList>
            <person name="Cyle K.T."/>
            <person name="Wilhelm R.C."/>
            <person name="Martinez C.E."/>
        </authorList>
    </citation>
    <scope>NUCLEOTIDE SEQUENCE [LARGE SCALE GENOMIC DNA]</scope>
    <source>
        <strain evidence="5 6">1N</strain>
    </source>
</reference>
<dbReference type="Pfam" id="PF00392">
    <property type="entry name" value="GntR"/>
    <property type="match status" value="1"/>
</dbReference>
<dbReference type="EMBL" id="WOEY01000087">
    <property type="protein sequence ID" value="NPT43908.1"/>
    <property type="molecule type" value="Genomic_DNA"/>
</dbReference>
<dbReference type="Proteomes" id="UP000652198">
    <property type="component" value="Unassembled WGS sequence"/>
</dbReference>
<feature type="domain" description="HTH gntR-type" evidence="4">
    <location>
        <begin position="13"/>
        <end position="80"/>
    </location>
</feature>
<dbReference type="PANTHER" id="PTHR43537">
    <property type="entry name" value="TRANSCRIPTIONAL REGULATOR, GNTR FAMILY"/>
    <property type="match status" value="1"/>
</dbReference>
<evidence type="ECO:0000313" key="5">
    <source>
        <dbReference type="EMBL" id="NPT43908.1"/>
    </source>
</evidence>
<dbReference type="CDD" id="cd07377">
    <property type="entry name" value="WHTH_GntR"/>
    <property type="match status" value="1"/>
</dbReference>
<protein>
    <submittedName>
        <fullName evidence="5">FCD domain-containing protein</fullName>
    </submittedName>
</protein>
<organism evidence="5 6">
    <name type="scientific">Paraburkholderia solitsugae</name>
    <dbReference type="NCBI Taxonomy" id="2675748"/>
    <lineage>
        <taxon>Bacteria</taxon>
        <taxon>Pseudomonadati</taxon>
        <taxon>Pseudomonadota</taxon>
        <taxon>Betaproteobacteria</taxon>
        <taxon>Burkholderiales</taxon>
        <taxon>Burkholderiaceae</taxon>
        <taxon>Paraburkholderia</taxon>
    </lineage>
</organism>